<dbReference type="GO" id="GO:0016020">
    <property type="term" value="C:membrane"/>
    <property type="evidence" value="ECO:0007669"/>
    <property type="project" value="UniProtKB-SubCell"/>
</dbReference>
<evidence type="ECO:0000313" key="8">
    <source>
        <dbReference type="Proteomes" id="UP001497497"/>
    </source>
</evidence>
<keyword evidence="3 5" id="KW-1133">Transmembrane helix</keyword>
<feature type="transmembrane region" description="Helical" evidence="5">
    <location>
        <begin position="104"/>
        <end position="126"/>
    </location>
</feature>
<proteinExistence type="predicted"/>
<dbReference type="AlphaFoldDB" id="A0AAV2I2N1"/>
<reference evidence="7 8" key="1">
    <citation type="submission" date="2024-04" db="EMBL/GenBank/DDBJ databases">
        <authorList>
            <consortium name="Genoscope - CEA"/>
            <person name="William W."/>
        </authorList>
    </citation>
    <scope>NUCLEOTIDE SEQUENCE [LARGE SCALE GENOMIC DNA]</scope>
</reference>
<dbReference type="Gene3D" id="1.20.1070.10">
    <property type="entry name" value="Rhodopsin 7-helix transmembrane proteins"/>
    <property type="match status" value="1"/>
</dbReference>
<evidence type="ECO:0000256" key="1">
    <source>
        <dbReference type="ARBA" id="ARBA00004370"/>
    </source>
</evidence>
<evidence type="ECO:0000256" key="2">
    <source>
        <dbReference type="ARBA" id="ARBA00022692"/>
    </source>
</evidence>
<evidence type="ECO:0000256" key="3">
    <source>
        <dbReference type="ARBA" id="ARBA00022989"/>
    </source>
</evidence>
<keyword evidence="4 5" id="KW-0472">Membrane</keyword>
<feature type="transmembrane region" description="Helical" evidence="5">
    <location>
        <begin position="63"/>
        <end position="83"/>
    </location>
</feature>
<dbReference type="Pfam" id="PF00001">
    <property type="entry name" value="7tm_1"/>
    <property type="match status" value="1"/>
</dbReference>
<accession>A0AAV2I2N1</accession>
<comment type="subcellular location">
    <subcellularLocation>
        <location evidence="1">Membrane</location>
    </subcellularLocation>
</comment>
<comment type="caution">
    <text evidence="7">The sequence shown here is derived from an EMBL/GenBank/DDBJ whole genome shotgun (WGS) entry which is preliminary data.</text>
</comment>
<evidence type="ECO:0000313" key="7">
    <source>
        <dbReference type="EMBL" id="CAL1539355.1"/>
    </source>
</evidence>
<gene>
    <name evidence="7" type="ORF">GSLYS_00013174001</name>
</gene>
<evidence type="ECO:0000256" key="5">
    <source>
        <dbReference type="SAM" id="Phobius"/>
    </source>
</evidence>
<sequence length="353" mass="40019">NCLNIIVYLRLGLRDSISVCFFLLSCSDLICVTFMIPADYLYLFTTLLPTSWRVDGYTISLLIVYYYAPFYDVSQAITTFIAVQRCWCVALPLRFRRTFTRSRTVVATSLTCVACLALYAPVYASIGLQGAGGLDKNETFFIFWTSPDWTRVFSARCTTALVLTTVCQVTVLVCLAVLTSSLRASSNFRSSMQNLSVPIQIAATKNLKNFPKQILKITHSTQPYLETEIPVAPFHTQIQIQRSELPQKESETVTSGFRSRKNTSRNEVQLVKSTSLVSFIFALCNTPKLLIFYASLCEPEFNMHRRYENTFYVANTIRFTCEALNAASNIFVYLKCNKRFKTTLVSSFCLGRE</sequence>
<dbReference type="InterPro" id="IPR052954">
    <property type="entry name" value="GPCR-Ligand_Int"/>
</dbReference>
<dbReference type="PANTHER" id="PTHR46641:SF18">
    <property type="entry name" value="G-PROTEIN COUPLED RECEPTORS FAMILY 1 PROFILE DOMAIN-CONTAINING PROTEIN"/>
    <property type="match status" value="1"/>
</dbReference>
<organism evidence="7 8">
    <name type="scientific">Lymnaea stagnalis</name>
    <name type="common">Great pond snail</name>
    <name type="synonym">Helix stagnalis</name>
    <dbReference type="NCBI Taxonomy" id="6523"/>
    <lineage>
        <taxon>Eukaryota</taxon>
        <taxon>Metazoa</taxon>
        <taxon>Spiralia</taxon>
        <taxon>Lophotrochozoa</taxon>
        <taxon>Mollusca</taxon>
        <taxon>Gastropoda</taxon>
        <taxon>Heterobranchia</taxon>
        <taxon>Euthyneura</taxon>
        <taxon>Panpulmonata</taxon>
        <taxon>Hygrophila</taxon>
        <taxon>Lymnaeoidea</taxon>
        <taxon>Lymnaeidae</taxon>
        <taxon>Lymnaea</taxon>
    </lineage>
</organism>
<dbReference type="PROSITE" id="PS50262">
    <property type="entry name" value="G_PROTEIN_RECEP_F1_2"/>
    <property type="match status" value="1"/>
</dbReference>
<feature type="domain" description="G-protein coupled receptors family 1 profile" evidence="6">
    <location>
        <begin position="1"/>
        <end position="333"/>
    </location>
</feature>
<dbReference type="PANTHER" id="PTHR46641">
    <property type="entry name" value="FMRFAMIDE RECEPTOR-RELATED"/>
    <property type="match status" value="1"/>
</dbReference>
<name>A0AAV2I2N1_LYMST</name>
<evidence type="ECO:0000259" key="6">
    <source>
        <dbReference type="PROSITE" id="PS50262"/>
    </source>
</evidence>
<feature type="transmembrane region" description="Helical" evidence="5">
    <location>
        <begin position="19"/>
        <end position="43"/>
    </location>
</feature>
<protein>
    <recommendedName>
        <fullName evidence="6">G-protein coupled receptors family 1 profile domain-containing protein</fullName>
    </recommendedName>
</protein>
<dbReference type="InterPro" id="IPR000276">
    <property type="entry name" value="GPCR_Rhodpsn"/>
</dbReference>
<dbReference type="EMBL" id="CAXITT010000337">
    <property type="protein sequence ID" value="CAL1539355.1"/>
    <property type="molecule type" value="Genomic_DNA"/>
</dbReference>
<keyword evidence="8" id="KW-1185">Reference proteome</keyword>
<dbReference type="SUPFAM" id="SSF81321">
    <property type="entry name" value="Family A G protein-coupled receptor-like"/>
    <property type="match status" value="1"/>
</dbReference>
<evidence type="ECO:0000256" key="4">
    <source>
        <dbReference type="ARBA" id="ARBA00023136"/>
    </source>
</evidence>
<dbReference type="InterPro" id="IPR017452">
    <property type="entry name" value="GPCR_Rhodpsn_7TM"/>
</dbReference>
<feature type="transmembrane region" description="Helical" evidence="5">
    <location>
        <begin position="160"/>
        <end position="182"/>
    </location>
</feature>
<dbReference type="GO" id="GO:0004930">
    <property type="term" value="F:G protein-coupled receptor activity"/>
    <property type="evidence" value="ECO:0007669"/>
    <property type="project" value="InterPro"/>
</dbReference>
<feature type="non-terminal residue" evidence="7">
    <location>
        <position position="1"/>
    </location>
</feature>
<keyword evidence="2 5" id="KW-0812">Transmembrane</keyword>
<dbReference type="Proteomes" id="UP001497497">
    <property type="component" value="Unassembled WGS sequence"/>
</dbReference>